<dbReference type="EMBL" id="CAJVQA010013247">
    <property type="protein sequence ID" value="CAG8722844.1"/>
    <property type="molecule type" value="Genomic_DNA"/>
</dbReference>
<comment type="caution">
    <text evidence="2">The sequence shown here is derived from an EMBL/GenBank/DDBJ whole genome shotgun (WGS) entry which is preliminary data.</text>
</comment>
<evidence type="ECO:0000313" key="3">
    <source>
        <dbReference type="Proteomes" id="UP000789759"/>
    </source>
</evidence>
<proteinExistence type="predicted"/>
<sequence>HVFIALKDPIFEASSLLYRGSDYCINYLSVQISLIALYLSFDLNYLVVVRTPPGHFWKNPVERVILILSLEF</sequence>
<accession>A0A9N9I6M5</accession>
<dbReference type="Proteomes" id="UP000789759">
    <property type="component" value="Unassembled WGS sequence"/>
</dbReference>
<name>A0A9N9I6M5_9GLOM</name>
<keyword evidence="1" id="KW-0472">Membrane</keyword>
<keyword evidence="1" id="KW-1133">Transmembrane helix</keyword>
<evidence type="ECO:0000313" key="2">
    <source>
        <dbReference type="EMBL" id="CAG8722844.1"/>
    </source>
</evidence>
<organism evidence="2 3">
    <name type="scientific">Cetraspora pellucida</name>
    <dbReference type="NCBI Taxonomy" id="1433469"/>
    <lineage>
        <taxon>Eukaryota</taxon>
        <taxon>Fungi</taxon>
        <taxon>Fungi incertae sedis</taxon>
        <taxon>Mucoromycota</taxon>
        <taxon>Glomeromycotina</taxon>
        <taxon>Glomeromycetes</taxon>
        <taxon>Diversisporales</taxon>
        <taxon>Gigasporaceae</taxon>
        <taxon>Cetraspora</taxon>
    </lineage>
</organism>
<evidence type="ECO:0000256" key="1">
    <source>
        <dbReference type="SAM" id="Phobius"/>
    </source>
</evidence>
<dbReference type="AlphaFoldDB" id="A0A9N9I6M5"/>
<keyword evidence="1" id="KW-0812">Transmembrane</keyword>
<feature type="non-terminal residue" evidence="2">
    <location>
        <position position="1"/>
    </location>
</feature>
<dbReference type="OrthoDB" id="2424089at2759"/>
<gene>
    <name evidence="2" type="ORF">CPELLU_LOCUS13005</name>
</gene>
<reference evidence="2" key="1">
    <citation type="submission" date="2021-06" db="EMBL/GenBank/DDBJ databases">
        <authorList>
            <person name="Kallberg Y."/>
            <person name="Tangrot J."/>
            <person name="Rosling A."/>
        </authorList>
    </citation>
    <scope>NUCLEOTIDE SEQUENCE</scope>
    <source>
        <strain evidence="2">FL966</strain>
    </source>
</reference>
<keyword evidence="3" id="KW-1185">Reference proteome</keyword>
<feature type="transmembrane region" description="Helical" evidence="1">
    <location>
        <begin position="25"/>
        <end position="48"/>
    </location>
</feature>
<protein>
    <submittedName>
        <fullName evidence="2">13357_t:CDS:1</fullName>
    </submittedName>
</protein>